<accession>A0AAW8TYN5</accession>
<evidence type="ECO:0000313" key="3">
    <source>
        <dbReference type="Proteomes" id="UP001256711"/>
    </source>
</evidence>
<protein>
    <submittedName>
        <fullName evidence="2">Siphovirus Gp157 family protein</fullName>
    </submittedName>
</protein>
<dbReference type="RefSeq" id="WP_311834888.1">
    <property type="nucleotide sequence ID" value="NZ_JARQBJ010000001.1"/>
</dbReference>
<gene>
    <name evidence="2" type="ORF">P7H43_01480</name>
</gene>
<organism evidence="2 3">
    <name type="scientific">Enterococcus asini</name>
    <dbReference type="NCBI Taxonomy" id="57732"/>
    <lineage>
        <taxon>Bacteria</taxon>
        <taxon>Bacillati</taxon>
        <taxon>Bacillota</taxon>
        <taxon>Bacilli</taxon>
        <taxon>Lactobacillales</taxon>
        <taxon>Enterococcaceae</taxon>
        <taxon>Enterococcus</taxon>
    </lineage>
</organism>
<feature type="coiled-coil region" evidence="1">
    <location>
        <begin position="48"/>
        <end position="82"/>
    </location>
</feature>
<proteinExistence type="predicted"/>
<dbReference type="InterPro" id="IPR008840">
    <property type="entry name" value="Sipho_Gp157"/>
</dbReference>
<name>A0AAW8TYN5_9ENTE</name>
<sequence length="159" mass="17890">MATLYDLTNSYLRVLEMAESLDDGTLKDTLDSIDEVIDDKAENIAKVLKELDGQSSTLANEIKRLQERKATLENNSRNLKGYLQAEMEKVGKEKIKTELFSIGIQNNPPSVYVYNEALLPEGFFIPQAPKVDKKALKEELKHGEIPGAELKQGRGLRIR</sequence>
<dbReference type="Pfam" id="PF05565">
    <property type="entry name" value="Sipho_Gp157"/>
    <property type="match status" value="1"/>
</dbReference>
<comment type="caution">
    <text evidence="2">The sequence shown here is derived from an EMBL/GenBank/DDBJ whole genome shotgun (WGS) entry which is preliminary data.</text>
</comment>
<reference evidence="2" key="1">
    <citation type="submission" date="2023-03" db="EMBL/GenBank/DDBJ databases">
        <authorList>
            <person name="Shen W."/>
            <person name="Cai J."/>
        </authorList>
    </citation>
    <scope>NUCLEOTIDE SEQUENCE</scope>
    <source>
        <strain evidence="2">B226-2</strain>
    </source>
</reference>
<dbReference type="EMBL" id="JARQBJ010000001">
    <property type="protein sequence ID" value="MDT2809162.1"/>
    <property type="molecule type" value="Genomic_DNA"/>
</dbReference>
<dbReference type="Proteomes" id="UP001256711">
    <property type="component" value="Unassembled WGS sequence"/>
</dbReference>
<evidence type="ECO:0000256" key="1">
    <source>
        <dbReference type="SAM" id="Coils"/>
    </source>
</evidence>
<evidence type="ECO:0000313" key="2">
    <source>
        <dbReference type="EMBL" id="MDT2809162.1"/>
    </source>
</evidence>
<keyword evidence="1" id="KW-0175">Coiled coil</keyword>
<dbReference type="AlphaFoldDB" id="A0AAW8TYN5"/>